<evidence type="ECO:0000313" key="3">
    <source>
        <dbReference type="Proteomes" id="UP001165135"/>
    </source>
</evidence>
<dbReference type="PANTHER" id="PTHR35525:SF3">
    <property type="entry name" value="BLL6575 PROTEIN"/>
    <property type="match status" value="1"/>
</dbReference>
<name>A0A9W6RE95_9ACTN</name>
<evidence type="ECO:0000259" key="1">
    <source>
        <dbReference type="Pfam" id="PF11706"/>
    </source>
</evidence>
<feature type="domain" description="Zinc finger CGNR" evidence="1">
    <location>
        <begin position="132"/>
        <end position="167"/>
    </location>
</feature>
<accession>A0A9W6RE95</accession>
<dbReference type="SUPFAM" id="SSF160904">
    <property type="entry name" value="Jann2411-like"/>
    <property type="match status" value="1"/>
</dbReference>
<protein>
    <recommendedName>
        <fullName evidence="1">Zinc finger CGNR domain-containing protein</fullName>
    </recommendedName>
</protein>
<proteinExistence type="predicted"/>
<dbReference type="EMBL" id="BSTJ01000001">
    <property type="protein sequence ID" value="GLY73065.1"/>
    <property type="molecule type" value="Genomic_DNA"/>
</dbReference>
<dbReference type="PANTHER" id="PTHR35525">
    <property type="entry name" value="BLL6575 PROTEIN"/>
    <property type="match status" value="1"/>
</dbReference>
<dbReference type="Gene3D" id="1.10.3300.10">
    <property type="entry name" value="Jann2411-like domain"/>
    <property type="match status" value="1"/>
</dbReference>
<evidence type="ECO:0000313" key="2">
    <source>
        <dbReference type="EMBL" id="GLY73065.1"/>
    </source>
</evidence>
<dbReference type="InterPro" id="IPR021005">
    <property type="entry name" value="Znf_CGNR"/>
</dbReference>
<dbReference type="Pfam" id="PF11706">
    <property type="entry name" value="zf-CGNR"/>
    <property type="match status" value="1"/>
</dbReference>
<dbReference type="AlphaFoldDB" id="A0A9W6RE95"/>
<sequence>MDLASYADLAVRLVNTQTAEGDRLGDLDALRDLLTAGPHLSGRVAKPDLEAMVQLRADLRSIFESVTAGDEDGAAEGINSLLLQHPVHPQISAHDGQRWHLHITESGSIPDRYAAGAAMGLAVYVSAEGLDRLAICHAKPCRNVFIDTSSNRSRRYCSDQCAGRAEAGVRAVSQGGPSRSDGFGQ</sequence>
<gene>
    <name evidence="2" type="ORF">Airi01_013320</name>
</gene>
<dbReference type="RefSeq" id="WP_285618311.1">
    <property type="nucleotide sequence ID" value="NZ_BSTJ01000001.1"/>
</dbReference>
<dbReference type="InterPro" id="IPR010852">
    <property type="entry name" value="ABATE"/>
</dbReference>
<dbReference type="Pfam" id="PF07336">
    <property type="entry name" value="ABATE"/>
    <property type="match status" value="1"/>
</dbReference>
<dbReference type="InterPro" id="IPR023286">
    <property type="entry name" value="ABATE_dom_sf"/>
</dbReference>
<reference evidence="2" key="1">
    <citation type="submission" date="2023-03" db="EMBL/GenBank/DDBJ databases">
        <title>Actinoallomurus iriomotensis NBRC 103681.</title>
        <authorList>
            <person name="Ichikawa N."/>
            <person name="Sato H."/>
            <person name="Tonouchi N."/>
        </authorList>
    </citation>
    <scope>NUCLEOTIDE SEQUENCE</scope>
    <source>
        <strain evidence="2">NBRC 103681</strain>
    </source>
</reference>
<dbReference type="Proteomes" id="UP001165135">
    <property type="component" value="Unassembled WGS sequence"/>
</dbReference>
<organism evidence="2 3">
    <name type="scientific">Actinoallomurus iriomotensis</name>
    <dbReference type="NCBI Taxonomy" id="478107"/>
    <lineage>
        <taxon>Bacteria</taxon>
        <taxon>Bacillati</taxon>
        <taxon>Actinomycetota</taxon>
        <taxon>Actinomycetes</taxon>
        <taxon>Streptosporangiales</taxon>
        <taxon>Thermomonosporaceae</taxon>
        <taxon>Actinoallomurus</taxon>
    </lineage>
</organism>
<comment type="caution">
    <text evidence="2">The sequence shown here is derived from an EMBL/GenBank/DDBJ whole genome shotgun (WGS) entry which is preliminary data.</text>
</comment>